<dbReference type="Gene3D" id="3.30.70.270">
    <property type="match status" value="2"/>
</dbReference>
<dbReference type="PANTHER" id="PTHR24559">
    <property type="entry name" value="TRANSPOSON TY3-I GAG-POL POLYPROTEIN"/>
    <property type="match status" value="1"/>
</dbReference>
<dbReference type="EMBL" id="BQNB010015118">
    <property type="protein sequence ID" value="GJT36216.1"/>
    <property type="molecule type" value="Genomic_DNA"/>
</dbReference>
<name>A0ABQ5DAF9_9ASTR</name>
<dbReference type="SUPFAM" id="SSF56672">
    <property type="entry name" value="DNA/RNA polymerases"/>
    <property type="match status" value="1"/>
</dbReference>
<accession>A0ABQ5DAF9</accession>
<dbReference type="Proteomes" id="UP001151760">
    <property type="component" value="Unassembled WGS sequence"/>
</dbReference>
<proteinExistence type="predicted"/>
<sequence length="212" mass="24711">MYIDYRQLNKFTIKDKFPIFVIEELIDELQGALVFSKLDLRSGYHKIRMKEEDVYKTAFRSHEGHYEFVVMPFGLINTPLTFQALMNCVFKPFLRKFALVFFDDILVYNPSVTAHIAHLKMVLQVMRENTLFVKKSKYMFGTSTVEYLGHVISGMGVATDPSKIQVIQDWPVPTNIKQIRGFLGLTRYYRRFIKGYAVISQPLTSLLKKNAF</sequence>
<reference evidence="2" key="1">
    <citation type="journal article" date="2022" name="Int. J. Mol. Sci.">
        <title>Draft Genome of Tanacetum Coccineum: Genomic Comparison of Closely Related Tanacetum-Family Plants.</title>
        <authorList>
            <person name="Yamashiro T."/>
            <person name="Shiraishi A."/>
            <person name="Nakayama K."/>
            <person name="Satake H."/>
        </authorList>
    </citation>
    <scope>NUCLEOTIDE SEQUENCE</scope>
</reference>
<gene>
    <name evidence="2" type="ORF">Tco_0926635</name>
</gene>
<evidence type="ECO:0000313" key="2">
    <source>
        <dbReference type="EMBL" id="GJT36216.1"/>
    </source>
</evidence>
<dbReference type="Pfam" id="PF00078">
    <property type="entry name" value="RVT_1"/>
    <property type="match status" value="1"/>
</dbReference>
<reference evidence="2" key="2">
    <citation type="submission" date="2022-01" db="EMBL/GenBank/DDBJ databases">
        <authorList>
            <person name="Yamashiro T."/>
            <person name="Shiraishi A."/>
            <person name="Satake H."/>
            <person name="Nakayama K."/>
        </authorList>
    </citation>
    <scope>NUCLEOTIDE SEQUENCE</scope>
</reference>
<dbReference type="InterPro" id="IPR043128">
    <property type="entry name" value="Rev_trsase/Diguanyl_cyclase"/>
</dbReference>
<evidence type="ECO:0000259" key="1">
    <source>
        <dbReference type="PROSITE" id="PS50878"/>
    </source>
</evidence>
<organism evidence="2 3">
    <name type="scientific">Tanacetum coccineum</name>
    <dbReference type="NCBI Taxonomy" id="301880"/>
    <lineage>
        <taxon>Eukaryota</taxon>
        <taxon>Viridiplantae</taxon>
        <taxon>Streptophyta</taxon>
        <taxon>Embryophyta</taxon>
        <taxon>Tracheophyta</taxon>
        <taxon>Spermatophyta</taxon>
        <taxon>Magnoliopsida</taxon>
        <taxon>eudicotyledons</taxon>
        <taxon>Gunneridae</taxon>
        <taxon>Pentapetalae</taxon>
        <taxon>asterids</taxon>
        <taxon>campanulids</taxon>
        <taxon>Asterales</taxon>
        <taxon>Asteraceae</taxon>
        <taxon>Asteroideae</taxon>
        <taxon>Anthemideae</taxon>
        <taxon>Anthemidinae</taxon>
        <taxon>Tanacetum</taxon>
    </lineage>
</organism>
<dbReference type="CDD" id="cd01647">
    <property type="entry name" value="RT_LTR"/>
    <property type="match status" value="1"/>
</dbReference>
<dbReference type="InterPro" id="IPR000477">
    <property type="entry name" value="RT_dom"/>
</dbReference>
<comment type="caution">
    <text evidence="2">The sequence shown here is derived from an EMBL/GenBank/DDBJ whole genome shotgun (WGS) entry which is preliminary data.</text>
</comment>
<keyword evidence="3" id="KW-1185">Reference proteome</keyword>
<protein>
    <submittedName>
        <fullName evidence="2">Mitochondrial protein</fullName>
    </submittedName>
</protein>
<feature type="domain" description="Reverse transcriptase" evidence="1">
    <location>
        <begin position="1"/>
        <end position="152"/>
    </location>
</feature>
<dbReference type="PANTHER" id="PTHR24559:SF450">
    <property type="entry name" value="RNA-DIRECTED DNA POLYMERASE HOMOLOG"/>
    <property type="match status" value="1"/>
</dbReference>
<dbReference type="InterPro" id="IPR043502">
    <property type="entry name" value="DNA/RNA_pol_sf"/>
</dbReference>
<dbReference type="InterPro" id="IPR053134">
    <property type="entry name" value="RNA-dir_DNA_polymerase"/>
</dbReference>
<dbReference type="PROSITE" id="PS50878">
    <property type="entry name" value="RT_POL"/>
    <property type="match status" value="1"/>
</dbReference>
<dbReference type="Gene3D" id="3.10.10.10">
    <property type="entry name" value="HIV Type 1 Reverse Transcriptase, subunit A, domain 1"/>
    <property type="match status" value="1"/>
</dbReference>
<evidence type="ECO:0000313" key="3">
    <source>
        <dbReference type="Proteomes" id="UP001151760"/>
    </source>
</evidence>